<reference evidence="2" key="1">
    <citation type="journal article" date="2023" name="Mol. Biol. Evol.">
        <title>Third-Generation Sequencing Reveals the Adaptive Role of the Epigenome in Three Deep-Sea Polychaetes.</title>
        <authorList>
            <person name="Perez M."/>
            <person name="Aroh O."/>
            <person name="Sun Y."/>
            <person name="Lan Y."/>
            <person name="Juniper S.K."/>
            <person name="Young C.R."/>
            <person name="Angers B."/>
            <person name="Qian P.Y."/>
        </authorList>
    </citation>
    <scope>NUCLEOTIDE SEQUENCE</scope>
    <source>
        <strain evidence="2">R07B-5</strain>
    </source>
</reference>
<feature type="compositionally biased region" description="Basic and acidic residues" evidence="1">
    <location>
        <begin position="1"/>
        <end position="14"/>
    </location>
</feature>
<dbReference type="Proteomes" id="UP001209878">
    <property type="component" value="Unassembled WGS sequence"/>
</dbReference>
<accession>A0AAD9KM44</accession>
<evidence type="ECO:0000256" key="1">
    <source>
        <dbReference type="SAM" id="MobiDB-lite"/>
    </source>
</evidence>
<comment type="caution">
    <text evidence="2">The sequence shown here is derived from an EMBL/GenBank/DDBJ whole genome shotgun (WGS) entry which is preliminary data.</text>
</comment>
<dbReference type="EMBL" id="JAODUO010000845">
    <property type="protein sequence ID" value="KAK2173881.1"/>
    <property type="molecule type" value="Genomic_DNA"/>
</dbReference>
<feature type="region of interest" description="Disordered" evidence="1">
    <location>
        <begin position="570"/>
        <end position="590"/>
    </location>
</feature>
<feature type="compositionally biased region" description="Acidic residues" evidence="1">
    <location>
        <begin position="234"/>
        <end position="244"/>
    </location>
</feature>
<proteinExistence type="predicted"/>
<dbReference type="AlphaFoldDB" id="A0AAD9KM44"/>
<gene>
    <name evidence="2" type="ORF">NP493_843g01017</name>
</gene>
<feature type="region of interest" description="Disordered" evidence="1">
    <location>
        <begin position="1"/>
        <end position="34"/>
    </location>
</feature>
<sequence length="902" mass="102368">MSSPKVDHKERDQDQEGEEGDYGEGIGNASYDLEDREPNKFDGLCDGVLNTLAMMHSSVQELLALKDQLLNHALPPNTLLKIALVSTHVFRSISDMTMPVNELIRLVRVYSQPWEEKSASLKKLHDDYEAKKQQLAVAIKRLQLVDAHSKRIAKEKRIMNWEKLFAKLTVARGHGRRWKFLIHAFKKKADEGIEQLHEYIDSMERMHDSELGDDEVTEVDTQMQHEPSPSLDAPTDEDKDEDEESRVADSEMESGSKGDLVGDESTAKSEEVVSSEPDTKDADVWTHEPQYERFLHVRVFKPEGLDQKQICCKLSYGKQRHTTPILDFYPAEGVVEKVEEEPVPINLGENKLRKGKGRGLIGQRAGMPPSPPVEQEEPVKKYIKFTECVFEVPEEPAEGIWDPHRKKNLTDDQLRISVNHGNKEALVAMATIDMTDLTILDLPSLRLLPSGGDDCEAVDEPIVTLERPDGENSPAETGFKTLDQILEIDPMEFPLYAVDTGMFSDTGPIGQLPMVIFWGKRPIPRAYHRTTESTSVRDIVLDMTGFDLHLITKEELHKEMVERYVSPMTITPAPSTVTPEPEPTPEPKEETVLKTEYDRMVAEHQDKIKELEFAYESRLEELAETLEEMQSAPSELPRPLMTRSTLTSPSLAMRMTPEKMFMQSPHMQTPPIIFETQPPPQPPPMKKPVVKRPKPAVKSEQPILREMPQDIMTQQFLQKLKKYEEEALQRKQELAEKTYKEVSEMIEKKLAGEFKLCSGLEDDMCDVVKDVSLPAVFMPTRGTNVNIYNPRAHDYFHAMGAGTMRLTQPPSMIELPPLPKNKLPVLNLFDLSRNFHKGGTDWLLERYLASQTPQFGTESLPKTPGPTQNPRGRGGGPEEEMFQTREPSEFGPVSQRREAVME</sequence>
<feature type="region of interest" description="Disordered" evidence="1">
    <location>
        <begin position="215"/>
        <end position="282"/>
    </location>
</feature>
<feature type="region of interest" description="Disordered" evidence="1">
    <location>
        <begin position="853"/>
        <end position="902"/>
    </location>
</feature>
<evidence type="ECO:0000313" key="3">
    <source>
        <dbReference type="Proteomes" id="UP001209878"/>
    </source>
</evidence>
<protein>
    <submittedName>
        <fullName evidence="2">Uncharacterized protein</fullName>
    </submittedName>
</protein>
<name>A0AAD9KM44_RIDPI</name>
<organism evidence="2 3">
    <name type="scientific">Ridgeia piscesae</name>
    <name type="common">Tubeworm</name>
    <dbReference type="NCBI Taxonomy" id="27915"/>
    <lineage>
        <taxon>Eukaryota</taxon>
        <taxon>Metazoa</taxon>
        <taxon>Spiralia</taxon>
        <taxon>Lophotrochozoa</taxon>
        <taxon>Annelida</taxon>
        <taxon>Polychaeta</taxon>
        <taxon>Sedentaria</taxon>
        <taxon>Canalipalpata</taxon>
        <taxon>Sabellida</taxon>
        <taxon>Siboglinidae</taxon>
        <taxon>Ridgeia</taxon>
    </lineage>
</organism>
<feature type="region of interest" description="Disordered" evidence="1">
    <location>
        <begin position="349"/>
        <end position="377"/>
    </location>
</feature>
<feature type="compositionally biased region" description="Basic and acidic residues" evidence="1">
    <location>
        <begin position="265"/>
        <end position="282"/>
    </location>
</feature>
<evidence type="ECO:0000313" key="2">
    <source>
        <dbReference type="EMBL" id="KAK2173881.1"/>
    </source>
</evidence>
<keyword evidence="3" id="KW-1185">Reference proteome</keyword>